<dbReference type="InterPro" id="IPR014578">
    <property type="entry name" value="Pesterase_CT488"/>
</dbReference>
<feature type="domain" description="Calcineurin-like phosphoesterase" evidence="1">
    <location>
        <begin position="3"/>
        <end position="202"/>
    </location>
</feature>
<name>A0A2M8P057_9CHLR</name>
<evidence type="ECO:0000313" key="2">
    <source>
        <dbReference type="EMBL" id="PJF30928.1"/>
    </source>
</evidence>
<gene>
    <name evidence="2" type="ORF">CUN51_05435</name>
</gene>
<dbReference type="Proteomes" id="UP000228921">
    <property type="component" value="Unassembled WGS sequence"/>
</dbReference>
<dbReference type="Gene3D" id="3.60.21.10">
    <property type="match status" value="1"/>
</dbReference>
<dbReference type="PANTHER" id="PTHR31302">
    <property type="entry name" value="TRANSMEMBRANE PROTEIN WITH METALLOPHOSPHOESTERASE DOMAIN-RELATED"/>
    <property type="match status" value="1"/>
</dbReference>
<organism evidence="2 3">
    <name type="scientific">Candidatus Thermofonsia Clade 1 bacterium</name>
    <dbReference type="NCBI Taxonomy" id="2364210"/>
    <lineage>
        <taxon>Bacteria</taxon>
        <taxon>Bacillati</taxon>
        <taxon>Chloroflexota</taxon>
        <taxon>Candidatus Thermofontia</taxon>
        <taxon>Candidatus Thermofonsia Clade 1</taxon>
    </lineage>
</organism>
<dbReference type="InterPro" id="IPR051158">
    <property type="entry name" value="Metallophosphoesterase_sf"/>
</dbReference>
<evidence type="ECO:0000313" key="3">
    <source>
        <dbReference type="Proteomes" id="UP000228921"/>
    </source>
</evidence>
<dbReference type="GO" id="GO:0016787">
    <property type="term" value="F:hydrolase activity"/>
    <property type="evidence" value="ECO:0007669"/>
    <property type="project" value="InterPro"/>
</dbReference>
<dbReference type="AlphaFoldDB" id="A0A2M8P057"/>
<comment type="caution">
    <text evidence="2">The sequence shown here is derived from an EMBL/GenBank/DDBJ whole genome shotgun (WGS) entry which is preliminary data.</text>
</comment>
<dbReference type="PIRSF" id="PIRSF033094">
    <property type="entry name" value="Pesterase_CT488"/>
    <property type="match status" value="1"/>
</dbReference>
<dbReference type="SUPFAM" id="SSF56300">
    <property type="entry name" value="Metallo-dependent phosphatases"/>
    <property type="match status" value="1"/>
</dbReference>
<dbReference type="InterPro" id="IPR004843">
    <property type="entry name" value="Calcineurin-like_PHP"/>
</dbReference>
<dbReference type="PANTHER" id="PTHR31302:SF22">
    <property type="entry name" value="PHOSPHOESTERASE"/>
    <property type="match status" value="1"/>
</dbReference>
<protein>
    <submittedName>
        <fullName evidence="2">Metallophosphoesterase</fullName>
    </submittedName>
</protein>
<proteinExistence type="predicted"/>
<dbReference type="InterPro" id="IPR029052">
    <property type="entry name" value="Metallo-depent_PP-like"/>
</dbReference>
<accession>A0A2M8P057</accession>
<dbReference type="EMBL" id="PGTK01000005">
    <property type="protein sequence ID" value="PJF30928.1"/>
    <property type="molecule type" value="Genomic_DNA"/>
</dbReference>
<sequence length="243" mass="27522">MVRFWAIADTHLSFGKARDMTRFGEKWRDHTERIAAAWQAHVAPEDVVLVCGDISWASSEKRVLPDLVWLAALNGTKVLLRGNHDHWWDSAQQARRLAEPLGFHLLEGDALRIGGAVICGAMGHIAPNDPFYVPHPKKDRFSRELARLESALQCGQTLRQADEPLLLLMHYPPFTSDGQPTAYSALIARHKPTLCLYGHLHHAKEWEIVPQGLYEGVQYHLVAADYLEMTPRLVWQTPATRLE</sequence>
<dbReference type="Pfam" id="PF00149">
    <property type="entry name" value="Metallophos"/>
    <property type="match status" value="1"/>
</dbReference>
<evidence type="ECO:0000259" key="1">
    <source>
        <dbReference type="Pfam" id="PF00149"/>
    </source>
</evidence>
<reference evidence="2 3" key="1">
    <citation type="submission" date="2017-11" db="EMBL/GenBank/DDBJ databases">
        <title>Evolution of Phototrophy in the Chloroflexi Phylum Driven by Horizontal Gene Transfer.</title>
        <authorList>
            <person name="Ward L.M."/>
            <person name="Hemp J."/>
            <person name="Shih P.M."/>
            <person name="Mcglynn S.E."/>
            <person name="Fischer W."/>
        </authorList>
    </citation>
    <scope>NUCLEOTIDE SEQUENCE [LARGE SCALE GENOMIC DNA]</scope>
    <source>
        <strain evidence="2">CP2_2F</strain>
    </source>
</reference>